<evidence type="ECO:0000256" key="3">
    <source>
        <dbReference type="SAM" id="SignalP"/>
    </source>
</evidence>
<dbReference type="PROSITE" id="PS01009">
    <property type="entry name" value="CRISP_1"/>
    <property type="match status" value="1"/>
</dbReference>
<dbReference type="EMBL" id="JAVRBK010000005">
    <property type="protein sequence ID" value="KAK5644273.1"/>
    <property type="molecule type" value="Genomic_DNA"/>
</dbReference>
<keyword evidence="2" id="KW-0964">Secreted</keyword>
<feature type="domain" description="SCP" evidence="4">
    <location>
        <begin position="76"/>
        <end position="241"/>
    </location>
</feature>
<dbReference type="Gene3D" id="3.40.33.10">
    <property type="entry name" value="CAP"/>
    <property type="match status" value="1"/>
</dbReference>
<keyword evidence="3" id="KW-0732">Signal</keyword>
<evidence type="ECO:0000313" key="6">
    <source>
        <dbReference type="Proteomes" id="UP001329430"/>
    </source>
</evidence>
<evidence type="ECO:0000313" key="5">
    <source>
        <dbReference type="EMBL" id="KAK5644273.1"/>
    </source>
</evidence>
<evidence type="ECO:0000256" key="2">
    <source>
        <dbReference type="ARBA" id="ARBA00022525"/>
    </source>
</evidence>
<dbReference type="PRINTS" id="PR00838">
    <property type="entry name" value="V5ALLERGEN"/>
</dbReference>
<dbReference type="InterPro" id="IPR018244">
    <property type="entry name" value="Allrgn_V5/Tpx1_CS"/>
</dbReference>
<reference evidence="5 6" key="1">
    <citation type="journal article" date="2024" name="Insects">
        <title>An Improved Chromosome-Level Genome Assembly of the Firefly Pyrocoelia pectoralis.</title>
        <authorList>
            <person name="Fu X."/>
            <person name="Meyer-Rochow V.B."/>
            <person name="Ballantyne L."/>
            <person name="Zhu X."/>
        </authorList>
    </citation>
    <scope>NUCLEOTIDE SEQUENCE [LARGE SCALE GENOMIC DNA]</scope>
    <source>
        <strain evidence="5">XCY_ONT2</strain>
    </source>
</reference>
<dbReference type="SMART" id="SM00198">
    <property type="entry name" value="SCP"/>
    <property type="match status" value="1"/>
</dbReference>
<dbReference type="InterPro" id="IPR014044">
    <property type="entry name" value="CAP_dom"/>
</dbReference>
<feature type="signal peptide" evidence="3">
    <location>
        <begin position="1"/>
        <end position="20"/>
    </location>
</feature>
<dbReference type="CDD" id="cd05380">
    <property type="entry name" value="CAP_euk"/>
    <property type="match status" value="1"/>
</dbReference>
<gene>
    <name evidence="5" type="ORF">RI129_008118</name>
</gene>
<sequence>MIVHRLQFYVTFLLICGSLANYFCDLPCGKHENTVCRREVSKECGELSFLIAIFIQPCTCSDRCGAHFRMLPLEKNSRKVILDLHNKFRNDVAKGHDIPGTSNTLPSATNMNVLTYNREIEFVAQCYANGCKEWGAHDKCRRTSKFESAGQNMFASWGTGHYNYMNDTYLISGTTAWFDEIKDMEPDVTTLVFRGKVIGHFTQLVWAKTTHLGCARTVFGNGDETGIYLYCNYGPGGNQLGGAIYKSGATGSACTKRSSEYPNLCDDHSETDHDWEPPFNIVF</sequence>
<evidence type="ECO:0000259" key="4">
    <source>
        <dbReference type="SMART" id="SM00198"/>
    </source>
</evidence>
<keyword evidence="6" id="KW-1185">Reference proteome</keyword>
<dbReference type="PRINTS" id="PR00837">
    <property type="entry name" value="V5TPXLIKE"/>
</dbReference>
<comment type="caution">
    <text evidence="5">The sequence shown here is derived from an EMBL/GenBank/DDBJ whole genome shotgun (WGS) entry which is preliminary data.</text>
</comment>
<dbReference type="InterPro" id="IPR035940">
    <property type="entry name" value="CAP_sf"/>
</dbReference>
<dbReference type="PANTHER" id="PTHR10334">
    <property type="entry name" value="CYSTEINE-RICH SECRETORY PROTEIN-RELATED"/>
    <property type="match status" value="1"/>
</dbReference>
<dbReference type="InterPro" id="IPR001283">
    <property type="entry name" value="CRISP-related"/>
</dbReference>
<evidence type="ECO:0000256" key="1">
    <source>
        <dbReference type="ARBA" id="ARBA00004613"/>
    </source>
</evidence>
<protein>
    <recommendedName>
        <fullName evidence="4">SCP domain-containing protein</fullName>
    </recommendedName>
</protein>
<dbReference type="InterPro" id="IPR002413">
    <property type="entry name" value="V5_allergen-like"/>
</dbReference>
<accession>A0AAN7ZM63</accession>
<comment type="subcellular location">
    <subcellularLocation>
        <location evidence="1">Secreted</location>
    </subcellularLocation>
</comment>
<dbReference type="SUPFAM" id="SSF55797">
    <property type="entry name" value="PR-1-like"/>
    <property type="match status" value="1"/>
</dbReference>
<organism evidence="5 6">
    <name type="scientific">Pyrocoelia pectoralis</name>
    <dbReference type="NCBI Taxonomy" id="417401"/>
    <lineage>
        <taxon>Eukaryota</taxon>
        <taxon>Metazoa</taxon>
        <taxon>Ecdysozoa</taxon>
        <taxon>Arthropoda</taxon>
        <taxon>Hexapoda</taxon>
        <taxon>Insecta</taxon>
        <taxon>Pterygota</taxon>
        <taxon>Neoptera</taxon>
        <taxon>Endopterygota</taxon>
        <taxon>Coleoptera</taxon>
        <taxon>Polyphaga</taxon>
        <taxon>Elateriformia</taxon>
        <taxon>Elateroidea</taxon>
        <taxon>Lampyridae</taxon>
        <taxon>Lampyrinae</taxon>
        <taxon>Pyrocoelia</taxon>
    </lineage>
</organism>
<proteinExistence type="predicted"/>
<dbReference type="GO" id="GO:0005576">
    <property type="term" value="C:extracellular region"/>
    <property type="evidence" value="ECO:0007669"/>
    <property type="project" value="UniProtKB-SubCell"/>
</dbReference>
<dbReference type="AlphaFoldDB" id="A0AAN7ZM63"/>
<dbReference type="Pfam" id="PF00188">
    <property type="entry name" value="CAP"/>
    <property type="match status" value="1"/>
</dbReference>
<feature type="chain" id="PRO_5042845428" description="SCP domain-containing protein" evidence="3">
    <location>
        <begin position="21"/>
        <end position="283"/>
    </location>
</feature>
<dbReference type="Proteomes" id="UP001329430">
    <property type="component" value="Chromosome 5"/>
</dbReference>
<name>A0AAN7ZM63_9COLE</name>